<dbReference type="PANTHER" id="PTHR33387">
    <property type="entry name" value="RMLC-LIKE JELLY ROLL FOLD PROTEIN"/>
    <property type="match status" value="1"/>
</dbReference>
<dbReference type="PATRIC" id="fig|571913.6.peg.1036"/>
<dbReference type="PANTHER" id="PTHR33387:SF3">
    <property type="entry name" value="DUF985 DOMAIN-CONTAINING PROTEIN"/>
    <property type="match status" value="1"/>
</dbReference>
<evidence type="ECO:0000313" key="4">
    <source>
        <dbReference type="Proteomes" id="UP000066480"/>
    </source>
</evidence>
<dbReference type="CDD" id="cd06121">
    <property type="entry name" value="cupin_YML079wp"/>
    <property type="match status" value="1"/>
</dbReference>
<accession>A0A0K1JFL6</accession>
<gene>
    <name evidence="3" type="ORF">VV02_05080</name>
</gene>
<dbReference type="KEGG" id="lmoi:VV02_05080"/>
<evidence type="ECO:0000313" key="3">
    <source>
        <dbReference type="EMBL" id="AKU15385.1"/>
    </source>
</evidence>
<dbReference type="InterPro" id="IPR039935">
    <property type="entry name" value="YML079W-like"/>
</dbReference>
<reference evidence="3 4" key="1">
    <citation type="submission" date="2015-03" db="EMBL/GenBank/DDBJ databases">
        <title>Luteipulveratus halotolerans sp. nov., a novel actinobacterium (Dermacoccaceae) from Sarawak, Malaysia.</title>
        <authorList>
            <person name="Juboi H."/>
            <person name="Basik A."/>
            <person name="Shamsul S.S."/>
            <person name="Arnold P."/>
            <person name="Schmitt E.K."/>
            <person name="Sanglier J.-J."/>
            <person name="Yeo T."/>
        </authorList>
    </citation>
    <scope>NUCLEOTIDE SEQUENCE [LARGE SCALE GENOMIC DNA]</scope>
    <source>
        <strain evidence="3 4">MN07-A0370</strain>
    </source>
</reference>
<dbReference type="OrthoDB" id="9798288at2"/>
<evidence type="ECO:0000259" key="2">
    <source>
        <dbReference type="Pfam" id="PF06172"/>
    </source>
</evidence>
<proteinExistence type="predicted"/>
<dbReference type="InterPro" id="IPR014710">
    <property type="entry name" value="RmlC-like_jellyroll"/>
</dbReference>
<dbReference type="Proteomes" id="UP000066480">
    <property type="component" value="Chromosome"/>
</dbReference>
<keyword evidence="4" id="KW-1185">Reference proteome</keyword>
<sequence>MSELPSWAKGLGLQQHPEGGWFVETYRHASTFEPEGYDGPRAYATGILFLLLPGEESRWHRVTSDELWMHHRGGPLELTLGGDGESPSTTSTTRLGADYPGGEVAQSLVPGRHWQAARPLSDEPVLVSCVVSPGFDFSDFTLLD</sequence>
<dbReference type="STRING" id="571913.VV02_05080"/>
<dbReference type="InterPro" id="IPR011051">
    <property type="entry name" value="RmlC_Cupin_sf"/>
</dbReference>
<dbReference type="InterPro" id="IPR009327">
    <property type="entry name" value="Cupin_DUF985"/>
</dbReference>
<protein>
    <submittedName>
        <fullName evidence="3">Cupin</fullName>
    </submittedName>
</protein>
<feature type="domain" description="DUF985" evidence="2">
    <location>
        <begin position="7"/>
        <end position="142"/>
    </location>
</feature>
<organism evidence="3 4">
    <name type="scientific">Luteipulveratus mongoliensis</name>
    <dbReference type="NCBI Taxonomy" id="571913"/>
    <lineage>
        <taxon>Bacteria</taxon>
        <taxon>Bacillati</taxon>
        <taxon>Actinomycetota</taxon>
        <taxon>Actinomycetes</taxon>
        <taxon>Micrococcales</taxon>
        <taxon>Dermacoccaceae</taxon>
        <taxon>Luteipulveratus</taxon>
    </lineage>
</organism>
<dbReference type="AlphaFoldDB" id="A0A0K1JFL6"/>
<dbReference type="RefSeq" id="WP_052590268.1">
    <property type="nucleotide sequence ID" value="NZ_CP011112.1"/>
</dbReference>
<dbReference type="Pfam" id="PF06172">
    <property type="entry name" value="Cupin_5"/>
    <property type="match status" value="1"/>
</dbReference>
<evidence type="ECO:0000256" key="1">
    <source>
        <dbReference type="SAM" id="MobiDB-lite"/>
    </source>
</evidence>
<dbReference type="SUPFAM" id="SSF51182">
    <property type="entry name" value="RmlC-like cupins"/>
    <property type="match status" value="1"/>
</dbReference>
<feature type="region of interest" description="Disordered" evidence="1">
    <location>
        <begin position="78"/>
        <end position="98"/>
    </location>
</feature>
<dbReference type="EMBL" id="CP011112">
    <property type="protein sequence ID" value="AKU15385.1"/>
    <property type="molecule type" value="Genomic_DNA"/>
</dbReference>
<name>A0A0K1JFL6_9MICO</name>
<dbReference type="Gene3D" id="2.60.120.10">
    <property type="entry name" value="Jelly Rolls"/>
    <property type="match status" value="1"/>
</dbReference>